<evidence type="ECO:0000256" key="2">
    <source>
        <dbReference type="ARBA" id="ARBA00009040"/>
    </source>
</evidence>
<evidence type="ECO:0000256" key="7">
    <source>
        <dbReference type="ARBA" id="ARBA00022692"/>
    </source>
</evidence>
<evidence type="ECO:0000256" key="5">
    <source>
        <dbReference type="ARBA" id="ARBA00022676"/>
    </source>
</evidence>
<evidence type="ECO:0000313" key="17">
    <source>
        <dbReference type="Proteomes" id="UP000026960"/>
    </source>
</evidence>
<feature type="transmembrane region" description="Helical" evidence="14">
    <location>
        <begin position="612"/>
        <end position="631"/>
    </location>
</feature>
<dbReference type="InterPro" id="IPR039431">
    <property type="entry name" value="Vta1/CALS_N"/>
</dbReference>
<keyword evidence="17" id="KW-1185">Reference proteome</keyword>
<dbReference type="EC" id="2.4.1.34" evidence="3"/>
<reference evidence="16" key="2">
    <citation type="submission" date="2015-03" db="UniProtKB">
        <authorList>
            <consortium name="EnsemblPlants"/>
        </authorList>
    </citation>
    <scope>IDENTIFICATION</scope>
</reference>
<dbReference type="Pfam" id="PF25968">
    <property type="entry name" value="CALS1"/>
    <property type="match status" value="1"/>
</dbReference>
<feature type="transmembrane region" description="Helical" evidence="14">
    <location>
        <begin position="1358"/>
        <end position="1377"/>
    </location>
</feature>
<dbReference type="PANTHER" id="PTHR12741:SF16">
    <property type="entry name" value="CALLOSE SYNTHASE 7"/>
    <property type="match status" value="1"/>
</dbReference>
<evidence type="ECO:0000256" key="13">
    <source>
        <dbReference type="ARBA" id="ARBA00047777"/>
    </source>
</evidence>
<evidence type="ECO:0000256" key="10">
    <source>
        <dbReference type="ARBA" id="ARBA00023136"/>
    </source>
</evidence>
<evidence type="ECO:0000256" key="9">
    <source>
        <dbReference type="ARBA" id="ARBA00022989"/>
    </source>
</evidence>
<dbReference type="PANTHER" id="PTHR12741">
    <property type="entry name" value="LYST-INTERACTING PROTEIN LIP5 DOPAMINE RESPONSIVE PROTEIN DRG-1"/>
    <property type="match status" value="1"/>
</dbReference>
<dbReference type="Pfam" id="PF02364">
    <property type="entry name" value="Glucan_synthase"/>
    <property type="match status" value="2"/>
</dbReference>
<evidence type="ECO:0000256" key="14">
    <source>
        <dbReference type="SAM" id="Phobius"/>
    </source>
</evidence>
<feature type="transmembrane region" description="Helical" evidence="14">
    <location>
        <begin position="1459"/>
        <end position="1477"/>
    </location>
</feature>
<keyword evidence="5" id="KW-0328">Glycosyltransferase</keyword>
<dbReference type="GO" id="GO:0008360">
    <property type="term" value="P:regulation of cell shape"/>
    <property type="evidence" value="ECO:0007669"/>
    <property type="project" value="UniProtKB-KW"/>
</dbReference>
<dbReference type="Pfam" id="PF14288">
    <property type="entry name" value="FKS1_dom1"/>
    <property type="match status" value="1"/>
</dbReference>
<feature type="transmembrane region" description="Helical" evidence="14">
    <location>
        <begin position="1383"/>
        <end position="1405"/>
    </location>
</feature>
<feature type="transmembrane region" description="Helical" evidence="14">
    <location>
        <begin position="551"/>
        <end position="576"/>
    </location>
</feature>
<evidence type="ECO:0000256" key="8">
    <source>
        <dbReference type="ARBA" id="ARBA00022960"/>
    </source>
</evidence>
<dbReference type="GO" id="GO:0000148">
    <property type="term" value="C:1,3-beta-D-glucan synthase complex"/>
    <property type="evidence" value="ECO:0007669"/>
    <property type="project" value="InterPro"/>
</dbReference>
<dbReference type="GO" id="GO:0005886">
    <property type="term" value="C:plasma membrane"/>
    <property type="evidence" value="ECO:0007669"/>
    <property type="project" value="UniProtKB-SubCell"/>
</dbReference>
<dbReference type="InterPro" id="IPR003440">
    <property type="entry name" value="Glyco_trans_48_dom"/>
</dbReference>
<dbReference type="InterPro" id="IPR023175">
    <property type="entry name" value="Vta1/CALS_N_sf"/>
</dbReference>
<feature type="transmembrane region" description="Helical" evidence="14">
    <location>
        <begin position="467"/>
        <end position="488"/>
    </location>
</feature>
<dbReference type="GO" id="GO:0003843">
    <property type="term" value="F:1,3-beta-D-glucan synthase activity"/>
    <property type="evidence" value="ECO:0007669"/>
    <property type="project" value="UniProtKB-EC"/>
</dbReference>
<dbReference type="InterPro" id="IPR026899">
    <property type="entry name" value="FKS1-like_dom1"/>
</dbReference>
<comment type="similarity">
    <text evidence="2">Belongs to the glycosyltransferase 48 family.</text>
</comment>
<keyword evidence="8" id="KW-0133">Cell shape</keyword>
<dbReference type="Proteomes" id="UP000026960">
    <property type="component" value="Chromosome 1"/>
</dbReference>
<keyword evidence="7 14" id="KW-0812">Transmembrane</keyword>
<comment type="catalytic activity">
    <reaction evidence="13">
        <text>[(1-&gt;3)-beta-D-glucosyl](n) + UDP-alpha-D-glucose = [(1-&gt;3)-beta-D-glucosyl](n+1) + UDP + H(+)</text>
        <dbReference type="Rhea" id="RHEA:21476"/>
        <dbReference type="Rhea" id="RHEA-COMP:11146"/>
        <dbReference type="Rhea" id="RHEA-COMP:14303"/>
        <dbReference type="ChEBI" id="CHEBI:15378"/>
        <dbReference type="ChEBI" id="CHEBI:37671"/>
        <dbReference type="ChEBI" id="CHEBI:58223"/>
        <dbReference type="ChEBI" id="CHEBI:58885"/>
        <dbReference type="EC" id="2.4.1.34"/>
    </reaction>
</comment>
<evidence type="ECO:0000313" key="16">
    <source>
        <dbReference type="EnsemblPlants" id="OBART01G18540.2"/>
    </source>
</evidence>
<feature type="transmembrane region" description="Helical" evidence="14">
    <location>
        <begin position="1530"/>
        <end position="1550"/>
    </location>
</feature>
<dbReference type="Gene3D" id="1.25.40.270">
    <property type="entry name" value="Vacuolar protein sorting-associated protein vta1"/>
    <property type="match status" value="1"/>
</dbReference>
<comment type="subcellular location">
    <subcellularLocation>
        <location evidence="1">Cell membrane</location>
        <topology evidence="1">Multi-pass membrane protein</topology>
    </subcellularLocation>
</comment>
<feature type="transmembrane region" description="Helical" evidence="14">
    <location>
        <begin position="508"/>
        <end position="531"/>
    </location>
</feature>
<evidence type="ECO:0000256" key="3">
    <source>
        <dbReference type="ARBA" id="ARBA00012589"/>
    </source>
</evidence>
<reference evidence="16" key="1">
    <citation type="journal article" date="2009" name="Rice">
        <title>De Novo Next Generation Sequencing of Plant Genomes.</title>
        <authorList>
            <person name="Rounsley S."/>
            <person name="Marri P.R."/>
            <person name="Yu Y."/>
            <person name="He R."/>
            <person name="Sisneros N."/>
            <person name="Goicoechea J.L."/>
            <person name="Lee S.J."/>
            <person name="Angelova A."/>
            <person name="Kudrna D."/>
            <person name="Luo M."/>
            <person name="Affourtit J."/>
            <person name="Desany B."/>
            <person name="Knight J."/>
            <person name="Niazi F."/>
            <person name="Egholm M."/>
            <person name="Wing R.A."/>
        </authorList>
    </citation>
    <scope>NUCLEOTIDE SEQUENCE [LARGE SCALE GENOMIC DNA]</scope>
    <source>
        <strain evidence="16">cv. IRGC 105608</strain>
    </source>
</reference>
<proteinExistence type="inferred from homology"/>
<dbReference type="SMART" id="SM01205">
    <property type="entry name" value="FKS1_dom1"/>
    <property type="match status" value="1"/>
</dbReference>
<dbReference type="Pfam" id="PF04652">
    <property type="entry name" value="Vta1"/>
    <property type="match status" value="1"/>
</dbReference>
<dbReference type="GO" id="GO:0006075">
    <property type="term" value="P:(1-&gt;3)-beta-D-glucan biosynthetic process"/>
    <property type="evidence" value="ECO:0007669"/>
    <property type="project" value="InterPro"/>
</dbReference>
<sequence>MATGGGGLSGPQPSLRRGLSRAFTMRPEGYSGEDGGEYSEESELVPNSLAPIVPILRAANEIEEENQRVAYLCRFTAFEKAHTMDPNSGGRGVRQFKTYLLHRLEKDEHETQRRLAGTDAKEIQRFYEHYCKKNLVDGLKTKKPEEMARHYQIASVLYDVLKTVTPEKFHAEFDIYAKEVEKEKASFSHYNILPLNISGQRQPVMEIPEIKAAVDLLRKIDGLPMPRLDPVSAEKETDVPTVRDLFDWLWLTFGFQKGNVENQKEHLILLLANIDMRKGANAYQSDRHNHVMHSDTVRSLMRKIFENYISWCRYLHLESNIKIPNDASTQQPEILYIGLYLLIWGEASNSHQYKNTIIPIRQDFDPPFRREGSDDAFLQLVIQPIYSVMKQEAAMNKRGRTSHSKWRNYDDLNEYFWSKRCFKQLKWPMDSAADFFAVPLKIKTEEAMVIVAWSPSGLPSAIFDPTVFRNVLTIFITAAFLNFLQATLEIILNWKAWRSLECSQMIRYILKFIVAVAWLIILPTTYMSSIQNSTGLIKFFSSWIGNLQSESIYNFAVALYMLPNIFSALFFIFLPFRRVLERSNSRIIRFFLWWTQPKLYVARGMYEDTCSLLKYTLFWILLLICKLAFSFYVEHNLGVVITVWAPIVMIRTLGMLRSRFEAIPIAFGKHLVPGHDSQPKRHEHEEDKINKFSDIWNAFIHSLREEDLISNRVVDRIHDRIEDSIRRQSLRTDEDIEPIKTQIANLLQDIMEIITQDIMKNGQGILKDENRNNQLFANINLDSVKDKTWKEKCVRLQLLLTTKESAIYVPTNLDARRRITFFANSLFMKMPKAPQVRSMMSFSVLTPYFKEEVLFSAEDLYKKNEDGISILFYLRKIYPDEWKNFLERIEFQPTDEESLKTKMDEIRPWASYRGQTLTRTVRGMMYYRRALEIQCIQDKTDIVKLEHRRTVQSSQQGWASFDMARAIADIKFTYVVSCQVYGMQKTSKDPKDKACYLNILNLMYPSLRVAYIDEVEAPAGNGTTEKTYYSVLVKGGEKYDEEIYRIKLPGKPTDIGEGKPENQNHAIVFTRGEALQAIDMNQDNYLEEAFKMRNVLEEFESEKYGKRKPTILGLREHIFTGSVSSLAWFMSNQETSFVTIGQRVLANPLKVRFHYGHPDIFDRLFHITRGGISKASKTINLSEDIFSGFNSTMREGNVTHHEYMQVGKGRDVGMNQISSFEAKVTVLTVYVFLYGRLYLVMSGLERSILLDPRIEQNIKPLENALASQSFFQLGLLLVLPMVMEVGLEKGFRTALGEFVIMQLQLASVFFTFQLGTKTHYYGRTILHGGAKYRPTGRGFVVYHAKFADNYRMYSRSHFVKGLELLILLVVYLVYGSSYRSSSMYLFVTFSIWFLVASWLFAPFIFNPSCFEWQKTVDDWTDWRKWMGNRGGIGMSVDQSWEAWWISEQEHLRKTSIRSLLLEIILSLRFLIYQYGIVYHLNIARRSKSILVYGLSWLVMLSVLVVLKMVSIGRQKFGTDLQLMFRILKGLLFLGFVSVMAVLFVVCNLTISDVFASILGFMPTGWCILLIGQACSPLVKKAMLWDSIMELGRSYENLMGLVLFLPIGLLSWFPFVSEFQTRLLFNQAFSRGLQISRILAGQKDIGEE</sequence>
<name>A0A0D3EPT3_9ORYZ</name>
<evidence type="ECO:0000256" key="11">
    <source>
        <dbReference type="ARBA" id="ARBA00023316"/>
    </source>
</evidence>
<feature type="transmembrane region" description="Helical" evidence="14">
    <location>
        <begin position="1556"/>
        <end position="1575"/>
    </location>
</feature>
<dbReference type="Gramene" id="OBART01G18540.2">
    <property type="protein sequence ID" value="OBART01G18540.2"/>
    <property type="gene ID" value="OBART01G18540"/>
</dbReference>
<evidence type="ECO:0000256" key="1">
    <source>
        <dbReference type="ARBA" id="ARBA00004651"/>
    </source>
</evidence>
<protein>
    <recommendedName>
        <fullName evidence="12">1,3-beta-glucan synthase</fullName>
        <ecNumber evidence="3">2.4.1.34</ecNumber>
    </recommendedName>
    <alternativeName>
        <fullName evidence="12">1,3-beta-glucan synthase</fullName>
    </alternativeName>
</protein>
<evidence type="ECO:0000256" key="6">
    <source>
        <dbReference type="ARBA" id="ARBA00022679"/>
    </source>
</evidence>
<evidence type="ECO:0000259" key="15">
    <source>
        <dbReference type="SMART" id="SM01205"/>
    </source>
</evidence>
<keyword evidence="11" id="KW-0961">Cell wall biogenesis/degradation</keyword>
<keyword evidence="9 14" id="KW-1133">Transmembrane helix</keyword>
<dbReference type="InterPro" id="IPR058851">
    <property type="entry name" value="CALS1_helical"/>
</dbReference>
<keyword evidence="6" id="KW-0808">Transferase</keyword>
<keyword evidence="10 14" id="KW-0472">Membrane</keyword>
<dbReference type="EnsemblPlants" id="OBART01G18540.2">
    <property type="protein sequence ID" value="OBART01G18540.2"/>
    <property type="gene ID" value="OBART01G18540"/>
</dbReference>
<accession>A0A0D3EPT3</accession>
<feature type="domain" description="1,3-beta-glucan synthase component FKS1-like" evidence="15">
    <location>
        <begin position="331"/>
        <end position="430"/>
    </location>
</feature>
<evidence type="ECO:0000256" key="4">
    <source>
        <dbReference type="ARBA" id="ARBA00022475"/>
    </source>
</evidence>
<feature type="transmembrane region" description="Helical" evidence="14">
    <location>
        <begin position="1489"/>
        <end position="1509"/>
    </location>
</feature>
<evidence type="ECO:0000256" key="12">
    <source>
        <dbReference type="ARBA" id="ARBA00032165"/>
    </source>
</evidence>
<keyword evidence="4" id="KW-1003">Cell membrane</keyword>
<feature type="transmembrane region" description="Helical" evidence="14">
    <location>
        <begin position="1596"/>
        <end position="1614"/>
    </location>
</feature>
<organism evidence="16">
    <name type="scientific">Oryza barthii</name>
    <dbReference type="NCBI Taxonomy" id="65489"/>
    <lineage>
        <taxon>Eukaryota</taxon>
        <taxon>Viridiplantae</taxon>
        <taxon>Streptophyta</taxon>
        <taxon>Embryophyta</taxon>
        <taxon>Tracheophyta</taxon>
        <taxon>Spermatophyta</taxon>
        <taxon>Magnoliopsida</taxon>
        <taxon>Liliopsida</taxon>
        <taxon>Poales</taxon>
        <taxon>Poaceae</taxon>
        <taxon>BOP clade</taxon>
        <taxon>Oryzoideae</taxon>
        <taxon>Oryzeae</taxon>
        <taxon>Oryzinae</taxon>
        <taxon>Oryza</taxon>
    </lineage>
</organism>